<keyword evidence="1" id="KW-0472">Membrane</keyword>
<name>A0A4R5BWT6_9PSEU</name>
<keyword evidence="1" id="KW-0812">Transmembrane</keyword>
<organism evidence="2 3">
    <name type="scientific">Saccharopolyspora karakumensis</name>
    <dbReference type="NCBI Taxonomy" id="2530386"/>
    <lineage>
        <taxon>Bacteria</taxon>
        <taxon>Bacillati</taxon>
        <taxon>Actinomycetota</taxon>
        <taxon>Actinomycetes</taxon>
        <taxon>Pseudonocardiales</taxon>
        <taxon>Pseudonocardiaceae</taxon>
        <taxon>Saccharopolyspora</taxon>
    </lineage>
</organism>
<dbReference type="Proteomes" id="UP000294723">
    <property type="component" value="Unassembled WGS sequence"/>
</dbReference>
<proteinExistence type="predicted"/>
<protein>
    <submittedName>
        <fullName evidence="2">Uncharacterized protein</fullName>
    </submittedName>
</protein>
<reference evidence="2 3" key="1">
    <citation type="submission" date="2019-03" db="EMBL/GenBank/DDBJ databases">
        <title>Draft genome sequences of novel Actinobacteria.</title>
        <authorList>
            <person name="Sahin N."/>
            <person name="Ay H."/>
            <person name="Saygin H."/>
        </authorList>
    </citation>
    <scope>NUCLEOTIDE SEQUENCE [LARGE SCALE GENOMIC DNA]</scope>
    <source>
        <strain evidence="2 3">5K548</strain>
    </source>
</reference>
<dbReference type="RefSeq" id="WP_132682002.1">
    <property type="nucleotide sequence ID" value="NZ_SMLA01000008.1"/>
</dbReference>
<evidence type="ECO:0000313" key="2">
    <source>
        <dbReference type="EMBL" id="TDD90639.1"/>
    </source>
</evidence>
<accession>A0A4R5BWT6</accession>
<sequence length="103" mass="10286">MSGIVAAVFVFGVLAAVTGLASGGAPPAAVSWLKLGLGVILLVVAMSRWHADHSGGDEPQLPGWMAAVDAFSPAKATGIAVILAVANPKNFALTLSAGVHAER</sequence>
<dbReference type="EMBL" id="SMLA01000008">
    <property type="protein sequence ID" value="TDD90639.1"/>
    <property type="molecule type" value="Genomic_DNA"/>
</dbReference>
<evidence type="ECO:0000256" key="1">
    <source>
        <dbReference type="SAM" id="Phobius"/>
    </source>
</evidence>
<evidence type="ECO:0000313" key="3">
    <source>
        <dbReference type="Proteomes" id="UP000294723"/>
    </source>
</evidence>
<dbReference type="Pfam" id="PF11139">
    <property type="entry name" value="SfLAP"/>
    <property type="match status" value="1"/>
</dbReference>
<comment type="caution">
    <text evidence="2">The sequence shown here is derived from an EMBL/GenBank/DDBJ whole genome shotgun (WGS) entry which is preliminary data.</text>
</comment>
<dbReference type="AlphaFoldDB" id="A0A4R5BWT6"/>
<gene>
    <name evidence="2" type="ORF">E1202_08430</name>
</gene>
<feature type="transmembrane region" description="Helical" evidence="1">
    <location>
        <begin position="33"/>
        <end position="51"/>
    </location>
</feature>
<dbReference type="InterPro" id="IPR021315">
    <property type="entry name" value="Gap/Sap"/>
</dbReference>
<keyword evidence="3" id="KW-1185">Reference proteome</keyword>
<keyword evidence="1" id="KW-1133">Transmembrane helix</keyword>